<protein>
    <submittedName>
        <fullName evidence="2">Uncharacterized protein</fullName>
    </submittedName>
</protein>
<feature type="transmembrane region" description="Helical" evidence="1">
    <location>
        <begin position="42"/>
        <end position="58"/>
    </location>
</feature>
<dbReference type="RefSeq" id="WP_185131470.1">
    <property type="nucleotide sequence ID" value="NZ_JACJVO010000031.1"/>
</dbReference>
<keyword evidence="1" id="KW-0472">Membrane</keyword>
<keyword evidence="1" id="KW-0812">Transmembrane</keyword>
<reference evidence="2 3" key="1">
    <citation type="submission" date="2020-08" db="EMBL/GenBank/DDBJ databases">
        <title>Cohnella phylogeny.</title>
        <authorList>
            <person name="Dunlap C."/>
        </authorList>
    </citation>
    <scope>NUCLEOTIDE SEQUENCE [LARGE SCALE GENOMIC DNA]</scope>
    <source>
        <strain evidence="2 3">CBP 2801</strain>
    </source>
</reference>
<comment type="caution">
    <text evidence="2">The sequence shown here is derived from an EMBL/GenBank/DDBJ whole genome shotgun (WGS) entry which is preliminary data.</text>
</comment>
<evidence type="ECO:0000313" key="3">
    <source>
        <dbReference type="Proteomes" id="UP000564644"/>
    </source>
</evidence>
<accession>A0A7X0VXT7</accession>
<feature type="transmembrane region" description="Helical" evidence="1">
    <location>
        <begin position="70"/>
        <end position="89"/>
    </location>
</feature>
<dbReference type="EMBL" id="JACJVO010000031">
    <property type="protein sequence ID" value="MBB6733807.1"/>
    <property type="molecule type" value="Genomic_DNA"/>
</dbReference>
<dbReference type="Proteomes" id="UP000564644">
    <property type="component" value="Unassembled WGS sequence"/>
</dbReference>
<gene>
    <name evidence="2" type="ORF">H7C18_23055</name>
</gene>
<dbReference type="AlphaFoldDB" id="A0A7X0VXT7"/>
<evidence type="ECO:0000256" key="1">
    <source>
        <dbReference type="SAM" id="Phobius"/>
    </source>
</evidence>
<organism evidence="2 3">
    <name type="scientific">Cohnella zeiphila</name>
    <dbReference type="NCBI Taxonomy" id="2761120"/>
    <lineage>
        <taxon>Bacteria</taxon>
        <taxon>Bacillati</taxon>
        <taxon>Bacillota</taxon>
        <taxon>Bacilli</taxon>
        <taxon>Bacillales</taxon>
        <taxon>Paenibacillaceae</taxon>
        <taxon>Cohnella</taxon>
    </lineage>
</organism>
<proteinExistence type="predicted"/>
<evidence type="ECO:0000313" key="2">
    <source>
        <dbReference type="EMBL" id="MBB6733807.1"/>
    </source>
</evidence>
<keyword evidence="1" id="KW-1133">Transmembrane helix</keyword>
<keyword evidence="3" id="KW-1185">Reference proteome</keyword>
<name>A0A7X0VXT7_9BACL</name>
<sequence length="110" mass="11473">MLLTLLFSFGGGLLGANAVPHFVKGITKEHYPCIFGNSPVPNLIAGWVGLILAGWLLYASDLPKHPAPCAAAAAIGALLIGLFHARIGAFGRKETQASPVSGIAGRIRRE</sequence>